<evidence type="ECO:0000256" key="1">
    <source>
        <dbReference type="SAM" id="Phobius"/>
    </source>
</evidence>
<keyword evidence="1" id="KW-0472">Membrane</keyword>
<reference evidence="2 3" key="1">
    <citation type="submission" date="2023-03" db="EMBL/GenBank/DDBJ databases">
        <title>Bacillus Genome Sequencing.</title>
        <authorList>
            <person name="Dunlap C."/>
        </authorList>
    </citation>
    <scope>NUCLEOTIDE SEQUENCE [LARGE SCALE GENOMIC DNA]</scope>
    <source>
        <strain evidence="2 3">B-59205</strain>
    </source>
</reference>
<organism evidence="2 3">
    <name type="scientific">Metasolibacillus meyeri</name>
    <dbReference type="NCBI Taxonomy" id="1071052"/>
    <lineage>
        <taxon>Bacteria</taxon>
        <taxon>Bacillati</taxon>
        <taxon>Bacillota</taxon>
        <taxon>Bacilli</taxon>
        <taxon>Bacillales</taxon>
        <taxon>Caryophanaceae</taxon>
        <taxon>Metasolibacillus</taxon>
    </lineage>
</organism>
<evidence type="ECO:0000313" key="3">
    <source>
        <dbReference type="Proteomes" id="UP001344888"/>
    </source>
</evidence>
<dbReference type="RefSeq" id="WP_326122354.1">
    <property type="nucleotide sequence ID" value="NZ_JARSFG010000007.1"/>
</dbReference>
<evidence type="ECO:0000313" key="2">
    <source>
        <dbReference type="EMBL" id="MEC1177870.1"/>
    </source>
</evidence>
<keyword evidence="3" id="KW-1185">Reference proteome</keyword>
<sequence>MKDIYKIFNEVDIDVEQFEEMEVTAFDKKLLKKQVKSKITRAKKSRSGFAALALAAVFVASTFIGLSFTSMGENIPFVRGFLNKL</sequence>
<accession>A0AAW9NKB6</accession>
<gene>
    <name evidence="2" type="ORF">P9B03_05185</name>
</gene>
<dbReference type="EMBL" id="JARSFG010000007">
    <property type="protein sequence ID" value="MEC1177870.1"/>
    <property type="molecule type" value="Genomic_DNA"/>
</dbReference>
<protein>
    <recommendedName>
        <fullName evidence="4">DUF4179 domain-containing protein</fullName>
    </recommendedName>
</protein>
<evidence type="ECO:0008006" key="4">
    <source>
        <dbReference type="Google" id="ProtNLM"/>
    </source>
</evidence>
<dbReference type="Proteomes" id="UP001344888">
    <property type="component" value="Unassembled WGS sequence"/>
</dbReference>
<keyword evidence="1" id="KW-0812">Transmembrane</keyword>
<dbReference type="AlphaFoldDB" id="A0AAW9NKB6"/>
<feature type="transmembrane region" description="Helical" evidence="1">
    <location>
        <begin position="48"/>
        <end position="68"/>
    </location>
</feature>
<keyword evidence="1" id="KW-1133">Transmembrane helix</keyword>
<name>A0AAW9NKB6_9BACL</name>
<proteinExistence type="predicted"/>
<comment type="caution">
    <text evidence="2">The sequence shown here is derived from an EMBL/GenBank/DDBJ whole genome shotgun (WGS) entry which is preliminary data.</text>
</comment>